<protein>
    <submittedName>
        <fullName evidence="1">Glycosyltransferase family 4 protein</fullName>
    </submittedName>
</protein>
<dbReference type="PANTHER" id="PTHR46656:SF3">
    <property type="entry name" value="PUTATIVE-RELATED"/>
    <property type="match status" value="1"/>
</dbReference>
<gene>
    <name evidence="1" type="ORF">GCM10023165_15880</name>
</gene>
<dbReference type="Pfam" id="PF13692">
    <property type="entry name" value="Glyco_trans_1_4"/>
    <property type="match status" value="1"/>
</dbReference>
<name>A0ABP8HD45_9BURK</name>
<organism evidence="1 2">
    <name type="scientific">Variovorax defluvii</name>
    <dbReference type="NCBI Taxonomy" id="913761"/>
    <lineage>
        <taxon>Bacteria</taxon>
        <taxon>Pseudomonadati</taxon>
        <taxon>Pseudomonadota</taxon>
        <taxon>Betaproteobacteria</taxon>
        <taxon>Burkholderiales</taxon>
        <taxon>Comamonadaceae</taxon>
        <taxon>Variovorax</taxon>
    </lineage>
</organism>
<dbReference type="EMBL" id="BAABGJ010000012">
    <property type="protein sequence ID" value="GAA4337701.1"/>
    <property type="molecule type" value="Genomic_DNA"/>
</dbReference>
<comment type="caution">
    <text evidence="1">The sequence shown here is derived from an EMBL/GenBank/DDBJ whole genome shotgun (WGS) entry which is preliminary data.</text>
</comment>
<evidence type="ECO:0000313" key="1">
    <source>
        <dbReference type="EMBL" id="GAA4337701.1"/>
    </source>
</evidence>
<dbReference type="CDD" id="cd03801">
    <property type="entry name" value="GT4_PimA-like"/>
    <property type="match status" value="1"/>
</dbReference>
<accession>A0ABP8HD45</accession>
<reference evidence="2" key="1">
    <citation type="journal article" date="2019" name="Int. J. Syst. Evol. Microbiol.">
        <title>The Global Catalogue of Microorganisms (GCM) 10K type strain sequencing project: providing services to taxonomists for standard genome sequencing and annotation.</title>
        <authorList>
            <consortium name="The Broad Institute Genomics Platform"/>
            <consortium name="The Broad Institute Genome Sequencing Center for Infectious Disease"/>
            <person name="Wu L."/>
            <person name="Ma J."/>
        </authorList>
    </citation>
    <scope>NUCLEOTIDE SEQUENCE [LARGE SCALE GENOMIC DNA]</scope>
    <source>
        <strain evidence="2">JCM 17804</strain>
    </source>
</reference>
<dbReference type="Gene3D" id="3.40.50.2000">
    <property type="entry name" value="Glycogen Phosphorylase B"/>
    <property type="match status" value="1"/>
</dbReference>
<dbReference type="RefSeq" id="WP_345537054.1">
    <property type="nucleotide sequence ID" value="NZ_BAABGJ010000012.1"/>
</dbReference>
<sequence length="716" mass="79879">MAERSIPPLLRRLAKGAWWLATPWRTGERLRARREHARAAADAAALSPFEEAEAVRFAHRRRGDPVLPAPSLDLFDDADIAAAAGLPAQAIHWGLVSAESIRDTATGARFLVDLWRTRADLRERFPQGWTERGRAAFEAWLGSEGAQALGLDGARLARLVAALNADLGARARQAFLSHDRAGRLLPHGLTPAGMRSLWRWFMRRDRQLDGLRLEEIWWLFLQAAQNPGRELMLAYAFAPAWQRARPEGMTVFGRAGFVDWFVAEYGAAGAWLNPATWPDFYTPADQVRVAYRNRPAWRQAHPRAFAGLVHAQAFLSWLTTDQAGLDVEAKNWLRSLDASAIAAELASCGANVIGHFCYPSGLRVSVESMVEGMRVAGVPTSLRDVLTDARDEPRHAEYHGLECHDITILHTQPEPFFDVAYERAHLAESPLRSYRIAYWYWEFDRIPEAWVAHAAQVDEVWAATEFGARGLRERLQIPVRTLFPGVRLAPFTTRSKSHFGLPEAEFTFLFSFHMVSVMERKNPLGLIRAFRQAFRKGEAVRLVLKTSFGDRHPVQMRELRAAAAGAPITLIDEVYSPDEVLSLMNACDAYVSLHRSEGLGLTMAEAMLMGKPVIATGFSGNVDFMDADNSLLVPYRLVPLGTSIPPYDAGLHWAEPSLAEAARMMRRLYDDRGWARELGVRASASARANLSLEAAGQRIAARLAEIRELRTGSLAR</sequence>
<dbReference type="SUPFAM" id="SSF53756">
    <property type="entry name" value="UDP-Glycosyltransferase/glycogen phosphorylase"/>
    <property type="match status" value="1"/>
</dbReference>
<proteinExistence type="predicted"/>
<dbReference type="Proteomes" id="UP001500975">
    <property type="component" value="Unassembled WGS sequence"/>
</dbReference>
<evidence type="ECO:0000313" key="2">
    <source>
        <dbReference type="Proteomes" id="UP001500975"/>
    </source>
</evidence>
<keyword evidence="2" id="KW-1185">Reference proteome</keyword>
<dbReference type="PANTHER" id="PTHR46656">
    <property type="entry name" value="PUTATIVE-RELATED"/>
    <property type="match status" value="1"/>
</dbReference>